<evidence type="ECO:0000256" key="9">
    <source>
        <dbReference type="SAM" id="Phobius"/>
    </source>
</evidence>
<dbReference type="InterPro" id="IPR000304">
    <property type="entry name" value="Pyrroline-COOH_reductase"/>
</dbReference>
<feature type="binding site" evidence="7">
    <location>
        <begin position="85"/>
        <end position="88"/>
    </location>
    <ligand>
        <name>NADP(+)</name>
        <dbReference type="ChEBI" id="CHEBI:58349"/>
    </ligand>
</feature>
<dbReference type="SUPFAM" id="SSF48179">
    <property type="entry name" value="6-phosphogluconate dehydrogenase C-terminal domain-like"/>
    <property type="match status" value="1"/>
</dbReference>
<dbReference type="PANTHER" id="PTHR11645">
    <property type="entry name" value="PYRROLINE-5-CARBOXYLATE REDUCTASE"/>
    <property type="match status" value="1"/>
</dbReference>
<evidence type="ECO:0000256" key="1">
    <source>
        <dbReference type="ARBA" id="ARBA00005525"/>
    </source>
</evidence>
<dbReference type="EC" id="1.5.1.2" evidence="5 6"/>
<evidence type="ECO:0000256" key="8">
    <source>
        <dbReference type="RuleBase" id="RU003903"/>
    </source>
</evidence>
<dbReference type="Gene3D" id="1.10.3730.10">
    <property type="entry name" value="ProC C-terminal domain-like"/>
    <property type="match status" value="1"/>
</dbReference>
<sequence length="283" mass="27922">MDNQAPIRRSPLTVAVIGGGVMGGTIFGAIAALEDDLFGDVVVAERVAARREALLADNRAAVGRGTRAVEDPAAAVAGADVVVLAVKPQDAPAALAALDGSWRDGALLVSVCAGLSTASLESMVPDAIRVVRGMPNTPARIGEGATAICPGSAAGPEDLDLVVALLAGTGLVVQVAEKHMDAVTGLSGSGPAYVLLAVEALVEAGVELGLTRDVANALAVQTVRGTAGLAQQPGSHPTLLREAVTSPGGTTAAGLAALEQRGLRSALAAGVRASAERSAALGA</sequence>
<dbReference type="FunFam" id="1.10.3730.10:FF:000001">
    <property type="entry name" value="Pyrroline-5-carboxylate reductase"/>
    <property type="match status" value="1"/>
</dbReference>
<dbReference type="InterPro" id="IPR029036">
    <property type="entry name" value="P5CR_dimer"/>
</dbReference>
<dbReference type="GO" id="GO:0004735">
    <property type="term" value="F:pyrroline-5-carboxylate reductase activity"/>
    <property type="evidence" value="ECO:0007669"/>
    <property type="project" value="UniProtKB-UniRule"/>
</dbReference>
<feature type="domain" description="Pyrroline-5-carboxylate reductase catalytic N-terminal" evidence="10">
    <location>
        <begin position="13"/>
        <end position="114"/>
    </location>
</feature>
<dbReference type="Proteomes" id="UP000199086">
    <property type="component" value="Unassembled WGS sequence"/>
</dbReference>
<keyword evidence="2 5" id="KW-0521">NADP</keyword>
<dbReference type="RefSeq" id="WP_092606094.1">
    <property type="nucleotide sequence ID" value="NZ_FMYF01000002.1"/>
</dbReference>
<evidence type="ECO:0000256" key="2">
    <source>
        <dbReference type="ARBA" id="ARBA00022857"/>
    </source>
</evidence>
<organism evidence="12 13">
    <name type="scientific">Raineyella antarctica</name>
    <dbReference type="NCBI Taxonomy" id="1577474"/>
    <lineage>
        <taxon>Bacteria</taxon>
        <taxon>Bacillati</taxon>
        <taxon>Actinomycetota</taxon>
        <taxon>Actinomycetes</taxon>
        <taxon>Propionibacteriales</taxon>
        <taxon>Propionibacteriaceae</taxon>
        <taxon>Raineyella</taxon>
    </lineage>
</organism>
<keyword evidence="9" id="KW-0472">Membrane</keyword>
<dbReference type="PIRSF" id="PIRSF000193">
    <property type="entry name" value="Pyrrol-5-carb_rd"/>
    <property type="match status" value="1"/>
</dbReference>
<dbReference type="OrthoDB" id="9805754at2"/>
<evidence type="ECO:0000256" key="6">
    <source>
        <dbReference type="NCBIfam" id="TIGR00112"/>
    </source>
</evidence>
<dbReference type="SUPFAM" id="SSF51735">
    <property type="entry name" value="NAD(P)-binding Rossmann-fold domains"/>
    <property type="match status" value="1"/>
</dbReference>
<comment type="similarity">
    <text evidence="1 5 8">Belongs to the pyrroline-5-carboxylate reductase family.</text>
</comment>
<dbReference type="PANTHER" id="PTHR11645:SF0">
    <property type="entry name" value="PYRROLINE-5-CARBOXYLATE REDUCTASE 3"/>
    <property type="match status" value="1"/>
</dbReference>
<dbReference type="AlphaFoldDB" id="A0A1G6GDZ0"/>
<evidence type="ECO:0000256" key="4">
    <source>
        <dbReference type="ARBA" id="ARBA00058118"/>
    </source>
</evidence>
<evidence type="ECO:0000313" key="13">
    <source>
        <dbReference type="Proteomes" id="UP000199086"/>
    </source>
</evidence>
<comment type="subcellular location">
    <subcellularLocation>
        <location evidence="5">Cytoplasm</location>
    </subcellularLocation>
</comment>
<evidence type="ECO:0000256" key="5">
    <source>
        <dbReference type="HAMAP-Rule" id="MF_01925"/>
    </source>
</evidence>
<dbReference type="GO" id="GO:0055129">
    <property type="term" value="P:L-proline biosynthetic process"/>
    <property type="evidence" value="ECO:0007669"/>
    <property type="project" value="UniProtKB-UniRule"/>
</dbReference>
<dbReference type="NCBIfam" id="TIGR00112">
    <property type="entry name" value="proC"/>
    <property type="match status" value="1"/>
</dbReference>
<comment type="catalytic activity">
    <reaction evidence="5">
        <text>L-proline + NAD(+) = (S)-1-pyrroline-5-carboxylate + NADH + 2 H(+)</text>
        <dbReference type="Rhea" id="RHEA:14105"/>
        <dbReference type="ChEBI" id="CHEBI:15378"/>
        <dbReference type="ChEBI" id="CHEBI:17388"/>
        <dbReference type="ChEBI" id="CHEBI:57540"/>
        <dbReference type="ChEBI" id="CHEBI:57945"/>
        <dbReference type="ChEBI" id="CHEBI:60039"/>
        <dbReference type="EC" id="1.5.1.2"/>
    </reaction>
</comment>
<keyword evidence="5 8" id="KW-0028">Amino-acid biosynthesis</keyword>
<dbReference type="EMBL" id="FMYF01000002">
    <property type="protein sequence ID" value="SDB80232.1"/>
    <property type="molecule type" value="Genomic_DNA"/>
</dbReference>
<dbReference type="Gene3D" id="3.40.50.720">
    <property type="entry name" value="NAD(P)-binding Rossmann-like Domain"/>
    <property type="match status" value="1"/>
</dbReference>
<evidence type="ECO:0000259" key="10">
    <source>
        <dbReference type="Pfam" id="PF03807"/>
    </source>
</evidence>
<keyword evidence="9" id="KW-1133">Transmembrane helix</keyword>
<protein>
    <recommendedName>
        <fullName evidence="5 6">Pyrroline-5-carboxylate reductase</fullName>
        <shortName evidence="5">P5C reductase</shortName>
        <shortName evidence="5">P5CR</shortName>
        <ecNumber evidence="5 6">1.5.1.2</ecNumber>
    </recommendedName>
    <alternativeName>
        <fullName evidence="5">PCA reductase</fullName>
    </alternativeName>
</protein>
<comment type="pathway">
    <text evidence="5 8">Amino-acid biosynthesis; L-proline biosynthesis; L-proline from L-glutamate 5-semialdehyde: step 1/1.</text>
</comment>
<keyword evidence="9" id="KW-0812">Transmembrane</keyword>
<dbReference type="HAMAP" id="MF_01925">
    <property type="entry name" value="P5C_reductase"/>
    <property type="match status" value="1"/>
</dbReference>
<dbReference type="PROSITE" id="PS00521">
    <property type="entry name" value="P5CR"/>
    <property type="match status" value="1"/>
</dbReference>
<keyword evidence="3 5" id="KW-0560">Oxidoreductase</keyword>
<dbReference type="UniPathway" id="UPA00098">
    <property type="reaction ID" value="UER00361"/>
</dbReference>
<dbReference type="Pfam" id="PF03807">
    <property type="entry name" value="F420_oxidored"/>
    <property type="match status" value="1"/>
</dbReference>
<evidence type="ECO:0000256" key="7">
    <source>
        <dbReference type="PIRSR" id="PIRSR000193-1"/>
    </source>
</evidence>
<keyword evidence="13" id="KW-1185">Reference proteome</keyword>
<feature type="binding site" evidence="7">
    <location>
        <begin position="17"/>
        <end position="22"/>
    </location>
    <ligand>
        <name>NADP(+)</name>
        <dbReference type="ChEBI" id="CHEBI:58349"/>
    </ligand>
</feature>
<reference evidence="12 13" key="1">
    <citation type="submission" date="2016-06" db="EMBL/GenBank/DDBJ databases">
        <authorList>
            <person name="Olsen C.W."/>
            <person name="Carey S."/>
            <person name="Hinshaw L."/>
            <person name="Karasin A.I."/>
        </authorList>
    </citation>
    <scope>NUCLEOTIDE SEQUENCE [LARGE SCALE GENOMIC DNA]</scope>
    <source>
        <strain evidence="12 13">LZ-22</strain>
    </source>
</reference>
<evidence type="ECO:0000256" key="3">
    <source>
        <dbReference type="ARBA" id="ARBA00023002"/>
    </source>
</evidence>
<accession>A0A1G6GDZ0</accession>
<dbReference type="Pfam" id="PF14748">
    <property type="entry name" value="P5CR_dimer"/>
    <property type="match status" value="1"/>
</dbReference>
<gene>
    <name evidence="5" type="primary">proC</name>
    <name evidence="12" type="ORF">GA0111570_10218</name>
</gene>
<evidence type="ECO:0000259" key="11">
    <source>
        <dbReference type="Pfam" id="PF14748"/>
    </source>
</evidence>
<name>A0A1G6GDZ0_9ACTN</name>
<feature type="domain" description="Pyrroline-5-carboxylate reductase dimerisation" evidence="11">
    <location>
        <begin position="177"/>
        <end position="280"/>
    </location>
</feature>
<comment type="catalytic activity">
    <reaction evidence="5 8">
        <text>L-proline + NADP(+) = (S)-1-pyrroline-5-carboxylate + NADPH + 2 H(+)</text>
        <dbReference type="Rhea" id="RHEA:14109"/>
        <dbReference type="ChEBI" id="CHEBI:15378"/>
        <dbReference type="ChEBI" id="CHEBI:17388"/>
        <dbReference type="ChEBI" id="CHEBI:57783"/>
        <dbReference type="ChEBI" id="CHEBI:58349"/>
        <dbReference type="ChEBI" id="CHEBI:60039"/>
        <dbReference type="EC" id="1.5.1.2"/>
    </reaction>
</comment>
<keyword evidence="5" id="KW-0963">Cytoplasm</keyword>
<dbReference type="GO" id="GO:0005737">
    <property type="term" value="C:cytoplasm"/>
    <property type="evidence" value="ECO:0007669"/>
    <property type="project" value="UniProtKB-SubCell"/>
</dbReference>
<proteinExistence type="inferred from homology"/>
<dbReference type="InterPro" id="IPR053790">
    <property type="entry name" value="P5CR-like_CS"/>
</dbReference>
<keyword evidence="5 8" id="KW-0641">Proline biosynthesis</keyword>
<dbReference type="InterPro" id="IPR008927">
    <property type="entry name" value="6-PGluconate_DH-like_C_sf"/>
</dbReference>
<dbReference type="InterPro" id="IPR036291">
    <property type="entry name" value="NAD(P)-bd_dom_sf"/>
</dbReference>
<evidence type="ECO:0000313" key="12">
    <source>
        <dbReference type="EMBL" id="SDB80232.1"/>
    </source>
</evidence>
<comment type="function">
    <text evidence="4 5">Catalyzes the reduction of 1-pyrroline-5-carboxylate (PCA) to L-proline.</text>
</comment>
<dbReference type="InterPro" id="IPR028939">
    <property type="entry name" value="P5C_Rdtase_cat_N"/>
</dbReference>
<feature type="transmembrane region" description="Helical" evidence="9">
    <location>
        <begin position="12"/>
        <end position="33"/>
    </location>
</feature>
<dbReference type="STRING" id="1577474.GA0111570_10218"/>